<evidence type="ECO:0000313" key="1">
    <source>
        <dbReference type="EMBL" id="SVE32192.1"/>
    </source>
</evidence>
<feature type="non-terminal residue" evidence="1">
    <location>
        <position position="56"/>
    </location>
</feature>
<gene>
    <name evidence="1" type="ORF">METZ01_LOCUS485046</name>
</gene>
<organism evidence="1">
    <name type="scientific">marine metagenome</name>
    <dbReference type="NCBI Taxonomy" id="408172"/>
    <lineage>
        <taxon>unclassified sequences</taxon>
        <taxon>metagenomes</taxon>
        <taxon>ecological metagenomes</taxon>
    </lineage>
</organism>
<name>A0A383CJ13_9ZZZZ</name>
<sequence>MRRILTQLCPILCFALMGGCGSETTGDESLYTGYYGVTVEAFEPGTDAGYGQDRLP</sequence>
<reference evidence="1" key="1">
    <citation type="submission" date="2018-05" db="EMBL/GenBank/DDBJ databases">
        <authorList>
            <person name="Lanie J.A."/>
            <person name="Ng W.-L."/>
            <person name="Kazmierczak K.M."/>
            <person name="Andrzejewski T.M."/>
            <person name="Davidsen T.M."/>
            <person name="Wayne K.J."/>
            <person name="Tettelin H."/>
            <person name="Glass J.I."/>
            <person name="Rusch D."/>
            <person name="Podicherti R."/>
            <person name="Tsui H.-C.T."/>
            <person name="Winkler M.E."/>
        </authorList>
    </citation>
    <scope>NUCLEOTIDE SEQUENCE</scope>
</reference>
<dbReference type="EMBL" id="UINC01209251">
    <property type="protein sequence ID" value="SVE32192.1"/>
    <property type="molecule type" value="Genomic_DNA"/>
</dbReference>
<dbReference type="PROSITE" id="PS51257">
    <property type="entry name" value="PROKAR_LIPOPROTEIN"/>
    <property type="match status" value="1"/>
</dbReference>
<accession>A0A383CJ13</accession>
<protein>
    <submittedName>
        <fullName evidence="1">Uncharacterized protein</fullName>
    </submittedName>
</protein>
<dbReference type="AlphaFoldDB" id="A0A383CJ13"/>
<proteinExistence type="predicted"/>